<protein>
    <recommendedName>
        <fullName evidence="3">Transcription factor Iwr1 domain-containing protein</fullName>
    </recommendedName>
</protein>
<feature type="region of interest" description="Disordered" evidence="2">
    <location>
        <begin position="1"/>
        <end position="23"/>
    </location>
</feature>
<dbReference type="GO" id="GO:0006606">
    <property type="term" value="P:protein import into nucleus"/>
    <property type="evidence" value="ECO:0007669"/>
    <property type="project" value="InterPro"/>
</dbReference>
<evidence type="ECO:0000313" key="5">
    <source>
        <dbReference type="Proteomes" id="UP000001745"/>
    </source>
</evidence>
<feature type="region of interest" description="Disordered" evidence="2">
    <location>
        <begin position="48"/>
        <end position="219"/>
    </location>
</feature>
<accession>B8M2N8</accession>
<feature type="compositionally biased region" description="Low complexity" evidence="2">
    <location>
        <begin position="163"/>
        <end position="175"/>
    </location>
</feature>
<dbReference type="OrthoDB" id="6255506at2759"/>
<dbReference type="RefSeq" id="XP_002478912.1">
    <property type="nucleotide sequence ID" value="XM_002478867.1"/>
</dbReference>
<dbReference type="PANTHER" id="PTHR28063">
    <property type="entry name" value="RNA POLYMERASE II NUCLEAR LOCALIZATION PROTEIN IWR1"/>
    <property type="match status" value="1"/>
</dbReference>
<dbReference type="GO" id="GO:0005737">
    <property type="term" value="C:cytoplasm"/>
    <property type="evidence" value="ECO:0007669"/>
    <property type="project" value="TreeGrafter"/>
</dbReference>
<dbReference type="HOGENOM" id="CLU_042180_0_0_1"/>
<evidence type="ECO:0000313" key="4">
    <source>
        <dbReference type="EMBL" id="EED21949.1"/>
    </source>
</evidence>
<dbReference type="InterPro" id="IPR013883">
    <property type="entry name" value="TF_Iwr1_dom"/>
</dbReference>
<reference evidence="5" key="1">
    <citation type="journal article" date="2015" name="Genome Announc.">
        <title>Genome sequence of the AIDS-associated pathogen Penicillium marneffei (ATCC18224) and its near taxonomic relative Talaromyces stipitatus (ATCC10500).</title>
        <authorList>
            <person name="Nierman W.C."/>
            <person name="Fedorova-Abrams N.D."/>
            <person name="Andrianopoulos A."/>
        </authorList>
    </citation>
    <scope>NUCLEOTIDE SEQUENCE [LARGE SCALE GENOMIC DNA]</scope>
    <source>
        <strain evidence="5">ATCC 10500 / CBS 375.48 / QM 6759 / NRRL 1006</strain>
    </source>
</reference>
<dbReference type="STRING" id="441959.B8M2N8"/>
<organism evidence="4 5">
    <name type="scientific">Talaromyces stipitatus (strain ATCC 10500 / CBS 375.48 / QM 6759 / NRRL 1006)</name>
    <name type="common">Penicillium stipitatum</name>
    <dbReference type="NCBI Taxonomy" id="441959"/>
    <lineage>
        <taxon>Eukaryota</taxon>
        <taxon>Fungi</taxon>
        <taxon>Dikarya</taxon>
        <taxon>Ascomycota</taxon>
        <taxon>Pezizomycotina</taxon>
        <taxon>Eurotiomycetes</taxon>
        <taxon>Eurotiomycetidae</taxon>
        <taxon>Eurotiales</taxon>
        <taxon>Trichocomaceae</taxon>
        <taxon>Talaromyces</taxon>
        <taxon>Talaromyces sect. Talaromyces</taxon>
    </lineage>
</organism>
<evidence type="ECO:0000256" key="2">
    <source>
        <dbReference type="SAM" id="MobiDB-lite"/>
    </source>
</evidence>
<feature type="compositionally biased region" description="Acidic residues" evidence="2">
    <location>
        <begin position="524"/>
        <end position="541"/>
    </location>
</feature>
<feature type="compositionally biased region" description="Acidic residues" evidence="2">
    <location>
        <begin position="470"/>
        <end position="489"/>
    </location>
</feature>
<dbReference type="eggNOG" id="ENOG502SE90">
    <property type="taxonomic scope" value="Eukaryota"/>
</dbReference>
<comment type="similarity">
    <text evidence="1">Belongs to the IWR1/SLC7A6OS family.</text>
</comment>
<dbReference type="EMBL" id="EQ962653">
    <property type="protein sequence ID" value="EED21949.1"/>
    <property type="molecule type" value="Genomic_DNA"/>
</dbReference>
<evidence type="ECO:0000256" key="1">
    <source>
        <dbReference type="ARBA" id="ARBA00010218"/>
    </source>
</evidence>
<dbReference type="PANTHER" id="PTHR28063:SF1">
    <property type="entry name" value="RNA POLYMERASE II NUCLEAR LOCALIZATION PROTEIN IWR1"/>
    <property type="match status" value="1"/>
</dbReference>
<feature type="region of interest" description="Disordered" evidence="2">
    <location>
        <begin position="289"/>
        <end position="316"/>
    </location>
</feature>
<feature type="compositionally biased region" description="Acidic residues" evidence="2">
    <location>
        <begin position="497"/>
        <end position="509"/>
    </location>
</feature>
<feature type="compositionally biased region" description="Low complexity" evidence="2">
    <location>
        <begin position="59"/>
        <end position="88"/>
    </location>
</feature>
<dbReference type="AlphaFoldDB" id="B8M2N8"/>
<dbReference type="OMA" id="EYWEHFA"/>
<sequence>MNFEDKSLPPEQFHVKRRREEEPVDTLYIQSELQQKKRRFTDFVFQRVKGPDDSVTGEAAGDGVSSPSSPAAAALQSRLRSSRSVSTSGFPDIRQGRPAGFPAGTSGIPTVRATSPGAEFRSERALAASQRQEAEAKRKRLQEPISKYLGVSDGLSDRENEKSASSSRAATPASSRHTPPLSASPAPFPTSLRRFHISRPSTPLGPLKGSAGSGVMKGNTPTRARAVLVEKLIRAPSLRGASVIETLEKTAGSNTEVDTVVQSQIAKTGTDEETAPTRRKRPIVNQAEKKWREEQKSSISAAKEHLTTKFEPQEDDLDKLAKELEDVMLDIEAEENQMDVHRKEAPSAPARVVIPRPNRPLKFKPRSPGTRRAAQPETSPANEQHDKMEQNADAGAESDGDYVYDTYVRVPIHTVTSSVSGAAPQSDITGYEDPLAEANTPGGITIDPTRTDVGVVVITSDDEELWDQYLEDDQDSEVDWDGDDVDSNAEDNPANDYPDDEVSSADEYDDNPRIYHRYRMARSDDEEYDVNEFDDEVDYDDDYRKHMYDYVGDDDDDD</sequence>
<name>B8M2N8_TALSN</name>
<dbReference type="GeneID" id="8098576"/>
<gene>
    <name evidence="4" type="ORF">TSTA_091900</name>
</gene>
<dbReference type="InParanoid" id="B8M2N8"/>
<dbReference type="VEuPathDB" id="FungiDB:TSTA_091900"/>
<evidence type="ECO:0000259" key="3">
    <source>
        <dbReference type="Pfam" id="PF08574"/>
    </source>
</evidence>
<keyword evidence="5" id="KW-1185">Reference proteome</keyword>
<feature type="domain" description="Transcription factor Iwr1" evidence="3">
    <location>
        <begin position="400"/>
        <end position="501"/>
    </location>
</feature>
<proteinExistence type="inferred from homology"/>
<feature type="region of interest" description="Disordered" evidence="2">
    <location>
        <begin position="418"/>
        <end position="448"/>
    </location>
</feature>
<feature type="region of interest" description="Disordered" evidence="2">
    <location>
        <begin position="333"/>
        <end position="400"/>
    </location>
</feature>
<feature type="region of interest" description="Disordered" evidence="2">
    <location>
        <begin position="470"/>
        <end position="542"/>
    </location>
</feature>
<dbReference type="PhylomeDB" id="B8M2N8"/>
<dbReference type="InterPro" id="IPR040150">
    <property type="entry name" value="Iwr1"/>
</dbReference>
<dbReference type="Pfam" id="PF08574">
    <property type="entry name" value="Iwr1"/>
    <property type="match status" value="1"/>
</dbReference>
<dbReference type="Proteomes" id="UP000001745">
    <property type="component" value="Unassembled WGS sequence"/>
</dbReference>